<dbReference type="PRINTS" id="PR00781">
    <property type="entry name" value="LIPOSIGPTASE"/>
</dbReference>
<dbReference type="EMBL" id="CP022386">
    <property type="protein sequence ID" value="ATA85916.1"/>
    <property type="molecule type" value="Genomic_DNA"/>
</dbReference>
<dbReference type="NCBIfam" id="NF011369">
    <property type="entry name" value="PRK14788.1"/>
    <property type="match status" value="1"/>
</dbReference>
<evidence type="ECO:0000256" key="4">
    <source>
        <dbReference type="ARBA" id="ARBA00022692"/>
    </source>
</evidence>
<dbReference type="Proteomes" id="UP000217250">
    <property type="component" value="Chromosome"/>
</dbReference>
<dbReference type="Pfam" id="PF01252">
    <property type="entry name" value="Peptidase_A8"/>
    <property type="match status" value="1"/>
</dbReference>
<sequence>MKLSHASLIILLILIADQASKIYIKTHFMLDQSINVFDWFHIRFVENPGAAWGIGIPGKYGKLILTLFRMVAIVGIGYWLWDTIRKKGSKILIISIALIFAGALGNIIDSVFYGVLFDHSMNNVATFLSDHPYGSLFHGKVVDMLYFPLIDTTLPDWIPFYGGHRFTFFDPIFNIADTSISVAVGLLIIFNKQAFKK</sequence>
<dbReference type="PANTHER" id="PTHR33695">
    <property type="entry name" value="LIPOPROTEIN SIGNAL PEPTIDASE"/>
    <property type="match status" value="1"/>
</dbReference>
<dbReference type="KEGG" id="cgh:CGC50_01330"/>
<evidence type="ECO:0000256" key="7">
    <source>
        <dbReference type="ARBA" id="ARBA00022989"/>
    </source>
</evidence>
<keyword evidence="4 9" id="KW-0812">Transmembrane</keyword>
<dbReference type="PANTHER" id="PTHR33695:SF1">
    <property type="entry name" value="LIPOPROTEIN SIGNAL PEPTIDASE"/>
    <property type="match status" value="1"/>
</dbReference>
<feature type="transmembrane region" description="Helical" evidence="9">
    <location>
        <begin position="172"/>
        <end position="190"/>
    </location>
</feature>
<evidence type="ECO:0000256" key="10">
    <source>
        <dbReference type="RuleBase" id="RU004181"/>
    </source>
</evidence>
<dbReference type="GeneID" id="84807208"/>
<proteinExistence type="inferred from homology"/>
<dbReference type="AlphaFoldDB" id="A0A250FPI5"/>
<comment type="function">
    <text evidence="9">This protein specifically catalyzes the removal of signal peptides from prolipoproteins.</text>
</comment>
<keyword evidence="5 9" id="KW-0064">Aspartyl protease</keyword>
<evidence type="ECO:0000256" key="2">
    <source>
        <dbReference type="ARBA" id="ARBA00022475"/>
    </source>
</evidence>
<organism evidence="11 12">
    <name type="scientific">Capnocytophaga gingivalis</name>
    <dbReference type="NCBI Taxonomy" id="1017"/>
    <lineage>
        <taxon>Bacteria</taxon>
        <taxon>Pseudomonadati</taxon>
        <taxon>Bacteroidota</taxon>
        <taxon>Flavobacteriia</taxon>
        <taxon>Flavobacteriales</taxon>
        <taxon>Flavobacteriaceae</taxon>
        <taxon>Capnocytophaga</taxon>
    </lineage>
</organism>
<evidence type="ECO:0000256" key="1">
    <source>
        <dbReference type="ARBA" id="ARBA00006139"/>
    </source>
</evidence>
<keyword evidence="6 9" id="KW-0378">Hydrolase</keyword>
<keyword evidence="8 9" id="KW-0472">Membrane</keyword>
<keyword evidence="7 9" id="KW-1133">Transmembrane helix</keyword>
<evidence type="ECO:0000313" key="11">
    <source>
        <dbReference type="EMBL" id="ATA85916.1"/>
    </source>
</evidence>
<accession>A0A250FPI5</accession>
<evidence type="ECO:0000256" key="9">
    <source>
        <dbReference type="HAMAP-Rule" id="MF_00161"/>
    </source>
</evidence>
<keyword evidence="2 9" id="KW-1003">Cell membrane</keyword>
<comment type="similarity">
    <text evidence="1 9 10">Belongs to the peptidase A8 family.</text>
</comment>
<dbReference type="OrthoDB" id="9810259at2"/>
<dbReference type="HAMAP" id="MF_00161">
    <property type="entry name" value="LspA"/>
    <property type="match status" value="1"/>
</dbReference>
<feature type="transmembrane region" description="Helical" evidence="9">
    <location>
        <begin position="93"/>
        <end position="116"/>
    </location>
</feature>
<evidence type="ECO:0000256" key="3">
    <source>
        <dbReference type="ARBA" id="ARBA00022670"/>
    </source>
</evidence>
<dbReference type="RefSeq" id="WP_095909374.1">
    <property type="nucleotide sequence ID" value="NZ_CAJPPZ010000019.1"/>
</dbReference>
<feature type="transmembrane region" description="Helical" evidence="9">
    <location>
        <begin position="63"/>
        <end position="81"/>
    </location>
</feature>
<dbReference type="GO" id="GO:0004190">
    <property type="term" value="F:aspartic-type endopeptidase activity"/>
    <property type="evidence" value="ECO:0007669"/>
    <property type="project" value="UniProtKB-UniRule"/>
</dbReference>
<evidence type="ECO:0000256" key="5">
    <source>
        <dbReference type="ARBA" id="ARBA00022750"/>
    </source>
</evidence>
<comment type="subcellular location">
    <subcellularLocation>
        <location evidence="9">Cell membrane</location>
        <topology evidence="9">Multi-pass membrane protein</topology>
    </subcellularLocation>
</comment>
<comment type="pathway">
    <text evidence="9">Protein modification; lipoprotein biosynthesis (signal peptide cleavage).</text>
</comment>
<dbReference type="UniPathway" id="UPA00665"/>
<feature type="active site" evidence="9">
    <location>
        <position position="177"/>
    </location>
</feature>
<dbReference type="GO" id="GO:0006508">
    <property type="term" value="P:proteolysis"/>
    <property type="evidence" value="ECO:0007669"/>
    <property type="project" value="UniProtKB-KW"/>
</dbReference>
<feature type="active site" evidence="9">
    <location>
        <position position="143"/>
    </location>
</feature>
<dbReference type="InterPro" id="IPR001872">
    <property type="entry name" value="Peptidase_A8"/>
</dbReference>
<keyword evidence="11" id="KW-0449">Lipoprotein</keyword>
<evidence type="ECO:0000313" key="12">
    <source>
        <dbReference type="Proteomes" id="UP000217250"/>
    </source>
</evidence>
<dbReference type="EC" id="3.4.23.36" evidence="9"/>
<protein>
    <recommendedName>
        <fullName evidence="9">Lipoprotein signal peptidase</fullName>
        <ecNumber evidence="9">3.4.23.36</ecNumber>
    </recommendedName>
    <alternativeName>
        <fullName evidence="9">Prolipoprotein signal peptidase</fullName>
    </alternativeName>
    <alternativeName>
        <fullName evidence="9">Signal peptidase II</fullName>
        <shortName evidence="9">SPase II</shortName>
    </alternativeName>
</protein>
<reference evidence="12" key="1">
    <citation type="submission" date="2017-06" db="EMBL/GenBank/DDBJ databases">
        <title>Capnocytophaga spp. assemblies.</title>
        <authorList>
            <person name="Gulvik C.A."/>
        </authorList>
    </citation>
    <scope>NUCLEOTIDE SEQUENCE [LARGE SCALE GENOMIC DNA]</scope>
    <source>
        <strain evidence="12">H1496</strain>
    </source>
</reference>
<comment type="caution">
    <text evidence="9">Lacks conserved residue(s) required for the propagation of feature annotation.</text>
</comment>
<keyword evidence="3 9" id="KW-0645">Protease</keyword>
<evidence type="ECO:0000256" key="6">
    <source>
        <dbReference type="ARBA" id="ARBA00022801"/>
    </source>
</evidence>
<gene>
    <name evidence="9" type="primary">lspA</name>
    <name evidence="11" type="ORF">CGC50_01330</name>
</gene>
<evidence type="ECO:0000256" key="8">
    <source>
        <dbReference type="ARBA" id="ARBA00023136"/>
    </source>
</evidence>
<dbReference type="GO" id="GO:0005886">
    <property type="term" value="C:plasma membrane"/>
    <property type="evidence" value="ECO:0007669"/>
    <property type="project" value="UniProtKB-SubCell"/>
</dbReference>
<name>A0A250FPI5_9FLAO</name>
<comment type="catalytic activity">
    <reaction evidence="9">
        <text>Release of signal peptides from bacterial membrane prolipoproteins. Hydrolyzes -Xaa-Yaa-Zaa-|-(S,diacylglyceryl)Cys-, in which Xaa is hydrophobic (preferably Leu), and Yaa (Ala or Ser) and Zaa (Gly or Ala) have small, neutral side chains.</text>
        <dbReference type="EC" id="3.4.23.36"/>
    </reaction>
</comment>